<gene>
    <name evidence="5" type="ORF">U0035_04875</name>
</gene>
<dbReference type="Gene3D" id="3.90.470.20">
    <property type="entry name" value="4'-phosphopantetheinyl transferase domain"/>
    <property type="match status" value="2"/>
</dbReference>
<name>A0ABZ0WAF0_9BACT</name>
<evidence type="ECO:0000313" key="5">
    <source>
        <dbReference type="EMBL" id="WQD39479.1"/>
    </source>
</evidence>
<dbReference type="PANTHER" id="PTHR12215">
    <property type="entry name" value="PHOSPHOPANTETHEINE TRANSFERASE"/>
    <property type="match status" value="1"/>
</dbReference>
<organism evidence="5 6">
    <name type="scientific">Niabella yanshanensis</name>
    <dbReference type="NCBI Taxonomy" id="577386"/>
    <lineage>
        <taxon>Bacteria</taxon>
        <taxon>Pseudomonadati</taxon>
        <taxon>Bacteroidota</taxon>
        <taxon>Chitinophagia</taxon>
        <taxon>Chitinophagales</taxon>
        <taxon>Chitinophagaceae</taxon>
        <taxon>Niabella</taxon>
    </lineage>
</organism>
<evidence type="ECO:0000259" key="4">
    <source>
        <dbReference type="Pfam" id="PF22624"/>
    </source>
</evidence>
<dbReference type="Pfam" id="PF01648">
    <property type="entry name" value="ACPS"/>
    <property type="match status" value="1"/>
</dbReference>
<dbReference type="EMBL" id="CP139960">
    <property type="protein sequence ID" value="WQD39479.1"/>
    <property type="molecule type" value="Genomic_DNA"/>
</dbReference>
<sequence>MEYSAEIKWTDRPGSLNDEVHVYACDIEALDIMPFLSLLTQEELAKAVAFRQKADADRFVTGRVVVKKLLAYYSTLDVASIVISQGEKGKPVAQTRTGIRLPSFNISHSGNKVLVAVSSDWVGIDVELVAGIALADLVNAVFSEQELAAFANSSDPITTFYSFWTRKEALLKAAGVGLIDSLKAIDVSRNIDTDFVKTFTRKEYELFSFMMQDNNARYFASLCYLKNKPIRFIELTNELLRQL</sequence>
<keyword evidence="6" id="KW-1185">Reference proteome</keyword>
<dbReference type="InterPro" id="IPR055066">
    <property type="entry name" value="AASDHPPT_N"/>
</dbReference>
<feature type="domain" description="4'-phosphopantetheinyl transferase" evidence="3">
    <location>
        <begin position="122"/>
        <end position="207"/>
    </location>
</feature>
<dbReference type="GO" id="GO:0016740">
    <property type="term" value="F:transferase activity"/>
    <property type="evidence" value="ECO:0007669"/>
    <property type="project" value="UniProtKB-KW"/>
</dbReference>
<evidence type="ECO:0000256" key="1">
    <source>
        <dbReference type="ARBA" id="ARBA00010990"/>
    </source>
</evidence>
<accession>A0ABZ0WAF0</accession>
<dbReference type="SUPFAM" id="SSF56214">
    <property type="entry name" value="4'-phosphopantetheinyl transferase"/>
    <property type="match status" value="2"/>
</dbReference>
<evidence type="ECO:0000259" key="3">
    <source>
        <dbReference type="Pfam" id="PF01648"/>
    </source>
</evidence>
<dbReference type="Proteomes" id="UP001325680">
    <property type="component" value="Chromosome"/>
</dbReference>
<reference evidence="5 6" key="1">
    <citation type="submission" date="2023-12" db="EMBL/GenBank/DDBJ databases">
        <title>Genome sequencing and assembly of bacterial species from a model synthetic community.</title>
        <authorList>
            <person name="Hogle S.L."/>
        </authorList>
    </citation>
    <scope>NUCLEOTIDE SEQUENCE [LARGE SCALE GENOMIC DNA]</scope>
    <source>
        <strain evidence="5 6">HAMBI_3031</strain>
    </source>
</reference>
<protein>
    <submittedName>
        <fullName evidence="5">4'-phosphopantetheinyl transferase superfamily protein</fullName>
    </submittedName>
</protein>
<comment type="similarity">
    <text evidence="1">Belongs to the P-Pant transferase superfamily. Gsp/Sfp/HetI/AcpT family.</text>
</comment>
<evidence type="ECO:0000313" key="6">
    <source>
        <dbReference type="Proteomes" id="UP001325680"/>
    </source>
</evidence>
<proteinExistence type="inferred from homology"/>
<keyword evidence="2 5" id="KW-0808">Transferase</keyword>
<dbReference type="PANTHER" id="PTHR12215:SF10">
    <property type="entry name" value="L-AMINOADIPATE-SEMIALDEHYDE DEHYDROGENASE-PHOSPHOPANTETHEINYL TRANSFERASE"/>
    <property type="match status" value="1"/>
</dbReference>
<dbReference type="InterPro" id="IPR008278">
    <property type="entry name" value="4-PPantetheinyl_Trfase_dom"/>
</dbReference>
<evidence type="ECO:0000256" key="2">
    <source>
        <dbReference type="ARBA" id="ARBA00022679"/>
    </source>
</evidence>
<dbReference type="RefSeq" id="WP_114788921.1">
    <property type="nucleotide sequence ID" value="NZ_CP139960.1"/>
</dbReference>
<dbReference type="InterPro" id="IPR050559">
    <property type="entry name" value="P-Pant_transferase_sf"/>
</dbReference>
<dbReference type="InterPro" id="IPR037143">
    <property type="entry name" value="4-PPantetheinyl_Trfase_dom_sf"/>
</dbReference>
<dbReference type="Pfam" id="PF22624">
    <property type="entry name" value="AASDHPPT_N"/>
    <property type="match status" value="1"/>
</dbReference>
<feature type="domain" description="4'-phosphopantetheinyl transferase N-terminal" evidence="4">
    <location>
        <begin position="35"/>
        <end position="117"/>
    </location>
</feature>